<feature type="transmembrane region" description="Helical" evidence="1">
    <location>
        <begin position="51"/>
        <end position="73"/>
    </location>
</feature>
<evidence type="ECO:0000313" key="3">
    <source>
        <dbReference type="Proteomes" id="UP000238083"/>
    </source>
</evidence>
<dbReference type="OrthoDB" id="5193039at2"/>
<sequence length="79" mass="8336">MSLAKPAAPSSQMPTDAGNGITEKIAWSVTSYLISGALLGALAGWGLDHLFGTHFIVGIGLVTGKALTLYYVWLRYGTH</sequence>
<keyword evidence="1" id="KW-0812">Transmembrane</keyword>
<dbReference type="AlphaFoldDB" id="A0A2T0QZ22"/>
<evidence type="ECO:0000313" key="2">
    <source>
        <dbReference type="EMBL" id="PRY11754.1"/>
    </source>
</evidence>
<feature type="transmembrane region" description="Helical" evidence="1">
    <location>
        <begin position="25"/>
        <end position="45"/>
    </location>
</feature>
<evidence type="ECO:0000256" key="1">
    <source>
        <dbReference type="SAM" id="Phobius"/>
    </source>
</evidence>
<dbReference type="EMBL" id="PVZF01000012">
    <property type="protein sequence ID" value="PRY11754.1"/>
    <property type="molecule type" value="Genomic_DNA"/>
</dbReference>
<dbReference type="RefSeq" id="WP_106214010.1">
    <property type="nucleotide sequence ID" value="NZ_PVZF01000012.1"/>
</dbReference>
<accession>A0A2T0QZ22</accession>
<gene>
    <name evidence="2" type="ORF">CLV37_11253</name>
</gene>
<keyword evidence="1" id="KW-0472">Membrane</keyword>
<reference evidence="2 3" key="1">
    <citation type="submission" date="2018-03" db="EMBL/GenBank/DDBJ databases">
        <title>Genomic Encyclopedia of Archaeal and Bacterial Type Strains, Phase II (KMG-II): from individual species to whole genera.</title>
        <authorList>
            <person name="Goeker M."/>
        </authorList>
    </citation>
    <scope>NUCLEOTIDE SEQUENCE [LARGE SCALE GENOMIC DNA]</scope>
    <source>
        <strain evidence="2 3">DSM 19711</strain>
    </source>
</reference>
<organism evidence="2 3">
    <name type="scientific">Kineococcus rhizosphaerae</name>
    <dbReference type="NCBI Taxonomy" id="559628"/>
    <lineage>
        <taxon>Bacteria</taxon>
        <taxon>Bacillati</taxon>
        <taxon>Actinomycetota</taxon>
        <taxon>Actinomycetes</taxon>
        <taxon>Kineosporiales</taxon>
        <taxon>Kineosporiaceae</taxon>
        <taxon>Kineococcus</taxon>
    </lineage>
</organism>
<protein>
    <submittedName>
        <fullName evidence="2">Uncharacterized protein</fullName>
    </submittedName>
</protein>
<keyword evidence="1" id="KW-1133">Transmembrane helix</keyword>
<name>A0A2T0QZ22_9ACTN</name>
<comment type="caution">
    <text evidence="2">The sequence shown here is derived from an EMBL/GenBank/DDBJ whole genome shotgun (WGS) entry which is preliminary data.</text>
</comment>
<keyword evidence="3" id="KW-1185">Reference proteome</keyword>
<proteinExistence type="predicted"/>
<dbReference type="Proteomes" id="UP000238083">
    <property type="component" value="Unassembled WGS sequence"/>
</dbReference>